<protein>
    <submittedName>
        <fullName evidence="1">Uncharacterized protein</fullName>
    </submittedName>
</protein>
<comment type="caution">
    <text evidence="1">The sequence shown here is derived from an EMBL/GenBank/DDBJ whole genome shotgun (WGS) entry which is preliminary data.</text>
</comment>
<evidence type="ECO:0000313" key="2">
    <source>
        <dbReference type="Proteomes" id="UP000593564"/>
    </source>
</evidence>
<dbReference type="EMBL" id="JACBKZ010000003">
    <property type="protein sequence ID" value="KAF5955420.1"/>
    <property type="molecule type" value="Genomic_DNA"/>
</dbReference>
<name>A0A7J7HRC1_CAMSI</name>
<sequence>MYGRNLQSVPTVRSEFNSVPWPPSARCAQANRRWPCLQKLRGTLIRGAETCKSIFREGFNMESLEEVLISLGIGGMTSQFAQILQSAFGSRMVPPYVVKRINLSILLDKVFIVQITKIATKQCNVSPMD</sequence>
<accession>A0A7J7HRC1</accession>
<proteinExistence type="predicted"/>
<keyword evidence="2" id="KW-1185">Reference proteome</keyword>
<dbReference type="Proteomes" id="UP000593564">
    <property type="component" value="Unassembled WGS sequence"/>
</dbReference>
<gene>
    <name evidence="1" type="ORF">HYC85_008276</name>
</gene>
<reference evidence="2" key="1">
    <citation type="journal article" date="2020" name="Nat. Commun.">
        <title>Genome assembly of wild tea tree DASZ reveals pedigree and selection history of tea varieties.</title>
        <authorList>
            <person name="Zhang W."/>
            <person name="Zhang Y."/>
            <person name="Qiu H."/>
            <person name="Guo Y."/>
            <person name="Wan H."/>
            <person name="Zhang X."/>
            <person name="Scossa F."/>
            <person name="Alseekh S."/>
            <person name="Zhang Q."/>
            <person name="Wang P."/>
            <person name="Xu L."/>
            <person name="Schmidt M.H."/>
            <person name="Jia X."/>
            <person name="Li D."/>
            <person name="Zhu A."/>
            <person name="Guo F."/>
            <person name="Chen W."/>
            <person name="Ni D."/>
            <person name="Usadel B."/>
            <person name="Fernie A.R."/>
            <person name="Wen W."/>
        </authorList>
    </citation>
    <scope>NUCLEOTIDE SEQUENCE [LARGE SCALE GENOMIC DNA]</scope>
    <source>
        <strain evidence="2">cv. G240</strain>
    </source>
</reference>
<dbReference type="AlphaFoldDB" id="A0A7J7HRC1"/>
<organism evidence="1 2">
    <name type="scientific">Camellia sinensis</name>
    <name type="common">Tea plant</name>
    <name type="synonym">Thea sinensis</name>
    <dbReference type="NCBI Taxonomy" id="4442"/>
    <lineage>
        <taxon>Eukaryota</taxon>
        <taxon>Viridiplantae</taxon>
        <taxon>Streptophyta</taxon>
        <taxon>Embryophyta</taxon>
        <taxon>Tracheophyta</taxon>
        <taxon>Spermatophyta</taxon>
        <taxon>Magnoliopsida</taxon>
        <taxon>eudicotyledons</taxon>
        <taxon>Gunneridae</taxon>
        <taxon>Pentapetalae</taxon>
        <taxon>asterids</taxon>
        <taxon>Ericales</taxon>
        <taxon>Theaceae</taxon>
        <taxon>Camellia</taxon>
    </lineage>
</organism>
<evidence type="ECO:0000313" key="1">
    <source>
        <dbReference type="EMBL" id="KAF5955420.1"/>
    </source>
</evidence>
<reference evidence="1 2" key="2">
    <citation type="submission" date="2020-07" db="EMBL/GenBank/DDBJ databases">
        <title>Genome assembly of wild tea tree DASZ reveals pedigree and selection history of tea varieties.</title>
        <authorList>
            <person name="Zhang W."/>
        </authorList>
    </citation>
    <scope>NUCLEOTIDE SEQUENCE [LARGE SCALE GENOMIC DNA]</scope>
    <source>
        <strain evidence="2">cv. G240</strain>
        <tissue evidence="1">Leaf</tissue>
    </source>
</reference>